<dbReference type="Proteomes" id="UP000815260">
    <property type="component" value="Chromosome 2A"/>
</dbReference>
<dbReference type="GO" id="GO:0008234">
    <property type="term" value="F:cysteine-type peptidase activity"/>
    <property type="evidence" value="ECO:0007669"/>
    <property type="project" value="InterPro"/>
</dbReference>
<gene>
    <name evidence="4" type="ORF">CFC21_015070</name>
</gene>
<evidence type="ECO:0000259" key="3">
    <source>
        <dbReference type="SMART" id="SM00645"/>
    </source>
</evidence>
<comment type="similarity">
    <text evidence="1">Belongs to the peptidase C1 family.</text>
</comment>
<dbReference type="InterPro" id="IPR025660">
    <property type="entry name" value="Pept_his_AS"/>
</dbReference>
<dbReference type="Gene3D" id="3.90.70.10">
    <property type="entry name" value="Cysteine proteinases"/>
    <property type="match status" value="1"/>
</dbReference>
<comment type="caution">
    <text evidence="4">The sequence shown here is derived from an EMBL/GenBank/DDBJ whole genome shotgun (WGS) entry which is preliminary data.</text>
</comment>
<dbReference type="InterPro" id="IPR038765">
    <property type="entry name" value="Papain-like_cys_pep_sf"/>
</dbReference>
<feature type="compositionally biased region" description="Low complexity" evidence="2">
    <location>
        <begin position="1"/>
        <end position="17"/>
    </location>
</feature>
<evidence type="ECO:0000256" key="1">
    <source>
        <dbReference type="ARBA" id="ARBA00008455"/>
    </source>
</evidence>
<accession>A0A9R1DWY6</accession>
<dbReference type="AlphaFoldDB" id="A0A9R1DWY6"/>
<proteinExistence type="inferred from homology"/>
<dbReference type="Pfam" id="PF00112">
    <property type="entry name" value="Peptidase_C1"/>
    <property type="match status" value="1"/>
</dbReference>
<feature type="region of interest" description="Disordered" evidence="2">
    <location>
        <begin position="1"/>
        <end position="171"/>
    </location>
</feature>
<dbReference type="EMBL" id="CM022214">
    <property type="protein sequence ID" value="KAF6998997.1"/>
    <property type="molecule type" value="Genomic_DNA"/>
</dbReference>
<dbReference type="InterPro" id="IPR013128">
    <property type="entry name" value="Peptidase_C1A"/>
</dbReference>
<dbReference type="SMART" id="SM00645">
    <property type="entry name" value="Pept_C1"/>
    <property type="match status" value="1"/>
</dbReference>
<feature type="non-terminal residue" evidence="4">
    <location>
        <position position="1"/>
    </location>
</feature>
<feature type="domain" description="Peptidase C1A papain C-terminal" evidence="3">
    <location>
        <begin position="116"/>
        <end position="320"/>
    </location>
</feature>
<feature type="compositionally biased region" description="Basic residues" evidence="2">
    <location>
        <begin position="148"/>
        <end position="158"/>
    </location>
</feature>
<feature type="compositionally biased region" description="Low complexity" evidence="2">
    <location>
        <begin position="28"/>
        <end position="42"/>
    </location>
</feature>
<name>A0A9R1DWY6_WHEAT</name>
<dbReference type="InterPro" id="IPR000668">
    <property type="entry name" value="Peptidase_C1A_C"/>
</dbReference>
<feature type="non-terminal residue" evidence="4">
    <location>
        <position position="342"/>
    </location>
</feature>
<dbReference type="OrthoDB" id="190265at2759"/>
<evidence type="ECO:0000313" key="4">
    <source>
        <dbReference type="EMBL" id="KAF6998997.1"/>
    </source>
</evidence>
<organism evidence="4">
    <name type="scientific">Triticum aestivum</name>
    <name type="common">Wheat</name>
    <dbReference type="NCBI Taxonomy" id="4565"/>
    <lineage>
        <taxon>Eukaryota</taxon>
        <taxon>Viridiplantae</taxon>
        <taxon>Streptophyta</taxon>
        <taxon>Embryophyta</taxon>
        <taxon>Tracheophyta</taxon>
        <taxon>Spermatophyta</taxon>
        <taxon>Magnoliopsida</taxon>
        <taxon>Liliopsida</taxon>
        <taxon>Poales</taxon>
        <taxon>Poaceae</taxon>
        <taxon>BOP clade</taxon>
        <taxon>Pooideae</taxon>
        <taxon>Triticodae</taxon>
        <taxon>Triticeae</taxon>
        <taxon>Triticinae</taxon>
        <taxon>Triticum</taxon>
    </lineage>
</organism>
<sequence>GAYPRQANAAGAGARARVCQRRGGARGSAGRRPARAVDGQVRARVRGRRREAAPAGGVRGQRAPHRRRQPGGQPDLHARAQPVLRPHQRGVRGDAPRVPSPARRAHAGGRGERVHGSAAVHARTAWTGGPGAPSPQSSTKVTAGAAGRSRRWRRRRGWCRSPPATSSPCQSSRCSIARAAPTAARVASSTPALTYITASGGLQTEAAYTYNAKQGACRSGGLSPNPAASVGVHRSVTLHGDEGALQVLVASQPVAVAVEADADFHHYRSGVYVGSPSCGRNLHHAVTVVGYGDGGWRAGVLGGEEPMGGWVGRGGLHAPHARERQQLRHCHLRPLPHHGQLL</sequence>
<dbReference type="PANTHER" id="PTHR12411">
    <property type="entry name" value="CYSTEINE PROTEASE FAMILY C1-RELATED"/>
    <property type="match status" value="1"/>
</dbReference>
<evidence type="ECO:0000256" key="2">
    <source>
        <dbReference type="SAM" id="MobiDB-lite"/>
    </source>
</evidence>
<reference evidence="4" key="1">
    <citation type="journal article" date="2017" name="Gigascience">
        <title>The first near-complete assembly of the hexaploid bread wheat genome, Triticum aestivum.</title>
        <authorList>
            <person name="Zimin A.V."/>
            <person name="Puiu D."/>
            <person name="Hall R."/>
            <person name="Kingan S."/>
            <person name="Clavijo B.J."/>
            <person name="Salzberg S.L."/>
        </authorList>
    </citation>
    <scope>NUCLEOTIDE SEQUENCE</scope>
    <source>
        <tissue evidence="4">Leaf</tissue>
    </source>
</reference>
<dbReference type="PROSITE" id="PS00639">
    <property type="entry name" value="THIOL_PROTEASE_HIS"/>
    <property type="match status" value="1"/>
</dbReference>
<dbReference type="GO" id="GO:0006508">
    <property type="term" value="P:proteolysis"/>
    <property type="evidence" value="ECO:0007669"/>
    <property type="project" value="InterPro"/>
</dbReference>
<protein>
    <recommendedName>
        <fullName evidence="3">Peptidase C1A papain C-terminal domain-containing protein</fullName>
    </recommendedName>
</protein>
<reference evidence="4" key="2">
    <citation type="submission" date="2020-03" db="EMBL/GenBank/DDBJ databases">
        <title>The second near-complete assembly of the hexaploid bread wheat (Triticum aestivum) genome.</title>
        <authorList>
            <person name="Zimin A.V."/>
            <person name="Puiu D."/>
            <person name="Shumante A."/>
            <person name="Alonge M."/>
            <person name="Salzberg S.L."/>
        </authorList>
    </citation>
    <scope>NUCLEOTIDE SEQUENCE</scope>
    <source>
        <tissue evidence="4">Leaf</tissue>
    </source>
</reference>
<dbReference type="SUPFAM" id="SSF54001">
    <property type="entry name" value="Cysteine proteinases"/>
    <property type="match status" value="1"/>
</dbReference>